<feature type="compositionally biased region" description="Basic and acidic residues" evidence="1">
    <location>
        <begin position="1"/>
        <end position="19"/>
    </location>
</feature>
<dbReference type="EMBL" id="QPKB01000006">
    <property type="protein sequence ID" value="RWR87181.1"/>
    <property type="molecule type" value="Genomic_DNA"/>
</dbReference>
<protein>
    <submittedName>
        <fullName evidence="2">Uncharacterized protein</fullName>
    </submittedName>
</protein>
<proteinExistence type="predicted"/>
<evidence type="ECO:0000313" key="2">
    <source>
        <dbReference type="EMBL" id="RWR87181.1"/>
    </source>
</evidence>
<name>A0A3S3NGJ5_9MAGN</name>
<evidence type="ECO:0000256" key="1">
    <source>
        <dbReference type="SAM" id="MobiDB-lite"/>
    </source>
</evidence>
<reference evidence="2 3" key="1">
    <citation type="journal article" date="2019" name="Nat. Plants">
        <title>Stout camphor tree genome fills gaps in understanding of flowering plant genome evolution.</title>
        <authorList>
            <person name="Chaw S.M."/>
            <person name="Liu Y.C."/>
            <person name="Wu Y.W."/>
            <person name="Wang H.Y."/>
            <person name="Lin C.I."/>
            <person name="Wu C.S."/>
            <person name="Ke H.M."/>
            <person name="Chang L.Y."/>
            <person name="Hsu C.Y."/>
            <person name="Yang H.T."/>
            <person name="Sudianto E."/>
            <person name="Hsu M.H."/>
            <person name="Wu K.P."/>
            <person name="Wang L.N."/>
            <person name="Leebens-Mack J.H."/>
            <person name="Tsai I.J."/>
        </authorList>
    </citation>
    <scope>NUCLEOTIDE SEQUENCE [LARGE SCALE GENOMIC DNA]</scope>
    <source>
        <strain evidence="3">cv. Chaw 1501</strain>
        <tissue evidence="2">Young leaves</tissue>
    </source>
</reference>
<comment type="caution">
    <text evidence="2">The sequence shown here is derived from an EMBL/GenBank/DDBJ whole genome shotgun (WGS) entry which is preliminary data.</text>
</comment>
<evidence type="ECO:0000313" key="3">
    <source>
        <dbReference type="Proteomes" id="UP000283530"/>
    </source>
</evidence>
<organism evidence="2 3">
    <name type="scientific">Cinnamomum micranthum f. kanehirae</name>
    <dbReference type="NCBI Taxonomy" id="337451"/>
    <lineage>
        <taxon>Eukaryota</taxon>
        <taxon>Viridiplantae</taxon>
        <taxon>Streptophyta</taxon>
        <taxon>Embryophyta</taxon>
        <taxon>Tracheophyta</taxon>
        <taxon>Spermatophyta</taxon>
        <taxon>Magnoliopsida</taxon>
        <taxon>Magnoliidae</taxon>
        <taxon>Laurales</taxon>
        <taxon>Lauraceae</taxon>
        <taxon>Cinnamomum</taxon>
    </lineage>
</organism>
<sequence length="83" mass="9312">MDSQQDGERGSARAVEEMRGGGGGNSLLMWHTSLCNMRNENETVPDQRCCMLARDLLKQAIMPFLMDNRWGLAFELVLGLQPI</sequence>
<feature type="region of interest" description="Disordered" evidence="1">
    <location>
        <begin position="1"/>
        <end position="20"/>
    </location>
</feature>
<dbReference type="AlphaFoldDB" id="A0A3S3NGJ5"/>
<dbReference type="Proteomes" id="UP000283530">
    <property type="component" value="Unassembled WGS sequence"/>
</dbReference>
<gene>
    <name evidence="2" type="ORF">CKAN_01611700</name>
</gene>
<accession>A0A3S3NGJ5</accession>
<keyword evidence="3" id="KW-1185">Reference proteome</keyword>